<evidence type="ECO:0000259" key="12">
    <source>
        <dbReference type="Pfam" id="PF00171"/>
    </source>
</evidence>
<sequence length="455" mass="48693">MEALNIAQTARNSALVLQSASNQLKNDALLHIHAALKANKDSILAANRLDLEKAKAQVADGSLSASLFKRLDLAGPSDSKFDALLQGVLDIIQLDDPVGKVTFASQLDDGLNLYRVTCPVGVALIIFEARPEVVVQISSLILKSGNAVILKGGKEADCSNRALMECIQSALSGMNHSGVPVGAVQLVSSRDVVDGLLKMDGLIDLVIPRGGAGLVKHVRESTKIPVLSHADGICSVYVDEESDAKMAAAVIVDSKTDYPAACNAAETLLIHSSVLSTHLPIIGTALLDKGVQLRCDEKALALLESLSLSKQLSALIIPATPKDFDTEFLDLIMAVKVVDSLEETISHINTHGSKHTDVIVTCNKQTASRFMAQVDAGSVYWNASTRFTDGFRYGFGAEIGVSTNKTHVRGPVGLEGLMIYRYRIYGNGHTVAPYNSGEKMYCRQEISLSDAQKRI</sequence>
<keyword evidence="4" id="KW-0641">Proline biosynthesis</keyword>
<proteinExistence type="inferred from homology"/>
<comment type="catalytic activity">
    <reaction evidence="7">
        <text>L-glutamate 5-semialdehyde + phosphate + NADP(+) = L-glutamyl 5-phosphate + NADPH + H(+)</text>
        <dbReference type="Rhea" id="RHEA:19541"/>
        <dbReference type="ChEBI" id="CHEBI:15378"/>
        <dbReference type="ChEBI" id="CHEBI:43474"/>
        <dbReference type="ChEBI" id="CHEBI:57783"/>
        <dbReference type="ChEBI" id="CHEBI:58066"/>
        <dbReference type="ChEBI" id="CHEBI:58274"/>
        <dbReference type="ChEBI" id="CHEBI:58349"/>
        <dbReference type="EC" id="1.2.1.41"/>
    </reaction>
</comment>
<evidence type="ECO:0000256" key="4">
    <source>
        <dbReference type="ARBA" id="ARBA00022650"/>
    </source>
</evidence>
<dbReference type="NCBIfam" id="TIGR00407">
    <property type="entry name" value="proA"/>
    <property type="match status" value="1"/>
</dbReference>
<dbReference type="NCBIfam" id="NF001221">
    <property type="entry name" value="PRK00197.1"/>
    <property type="match status" value="1"/>
</dbReference>
<dbReference type="AlphaFoldDB" id="A0A177WE30"/>
<protein>
    <recommendedName>
        <fullName evidence="2">glutamate-5-semialdehyde dehydrogenase</fullName>
        <ecNumber evidence="2">1.2.1.41</ecNumber>
    </recommendedName>
    <alternativeName>
        <fullName evidence="11">Glutamate-5-semialdehyde dehydrogenase</fullName>
    </alternativeName>
    <alternativeName>
        <fullName evidence="10">Glutamyl-gamma-semialdehyde dehydrogenase</fullName>
    </alternativeName>
</protein>
<evidence type="ECO:0000256" key="5">
    <source>
        <dbReference type="ARBA" id="ARBA00022857"/>
    </source>
</evidence>
<dbReference type="GO" id="GO:0055129">
    <property type="term" value="P:L-proline biosynthetic process"/>
    <property type="evidence" value="ECO:0007669"/>
    <property type="project" value="UniProtKB-UniPathway"/>
</dbReference>
<organism evidence="13 14">
    <name type="scientific">Batrachochytrium dendrobatidis (strain JEL423)</name>
    <dbReference type="NCBI Taxonomy" id="403673"/>
    <lineage>
        <taxon>Eukaryota</taxon>
        <taxon>Fungi</taxon>
        <taxon>Fungi incertae sedis</taxon>
        <taxon>Chytridiomycota</taxon>
        <taxon>Chytridiomycota incertae sedis</taxon>
        <taxon>Chytridiomycetes</taxon>
        <taxon>Rhizophydiales</taxon>
        <taxon>Rhizophydiales incertae sedis</taxon>
        <taxon>Batrachochytrium</taxon>
    </lineage>
</organism>
<dbReference type="Pfam" id="PF00171">
    <property type="entry name" value="Aldedh"/>
    <property type="match status" value="1"/>
</dbReference>
<dbReference type="PANTHER" id="PTHR11063:SF8">
    <property type="entry name" value="DELTA-1-PYRROLINE-5-CARBOXYLATE SYNTHASE"/>
    <property type="match status" value="1"/>
</dbReference>
<evidence type="ECO:0000313" key="14">
    <source>
        <dbReference type="Proteomes" id="UP000077115"/>
    </source>
</evidence>
<evidence type="ECO:0000256" key="3">
    <source>
        <dbReference type="ARBA" id="ARBA00022605"/>
    </source>
</evidence>
<dbReference type="GO" id="GO:0050661">
    <property type="term" value="F:NADP binding"/>
    <property type="evidence" value="ECO:0007669"/>
    <property type="project" value="InterPro"/>
</dbReference>
<gene>
    <name evidence="13" type="ORF">BDEG_22311</name>
</gene>
<keyword evidence="6" id="KW-0560">Oxidoreductase</keyword>
<dbReference type="InterPro" id="IPR016162">
    <property type="entry name" value="Ald_DH_N"/>
</dbReference>
<dbReference type="InterPro" id="IPR016161">
    <property type="entry name" value="Ald_DH/histidinol_DH"/>
</dbReference>
<comment type="similarity">
    <text evidence="9">Belongs to the gamma-glutamyl phosphate reductase family.</text>
</comment>
<dbReference type="CDD" id="cd07079">
    <property type="entry name" value="ALDH_F18-19_ProA-GPR"/>
    <property type="match status" value="1"/>
</dbReference>
<dbReference type="HAMAP" id="MF_00412">
    <property type="entry name" value="ProA"/>
    <property type="match status" value="1"/>
</dbReference>
<evidence type="ECO:0000256" key="2">
    <source>
        <dbReference type="ARBA" id="ARBA00013002"/>
    </source>
</evidence>
<evidence type="ECO:0000256" key="10">
    <source>
        <dbReference type="ARBA" id="ARBA00075718"/>
    </source>
</evidence>
<dbReference type="FunFam" id="3.40.309.10:FF:000006">
    <property type="entry name" value="Gamma-glutamyl phosphate reductase"/>
    <property type="match status" value="1"/>
</dbReference>
<reference evidence="13 14" key="2">
    <citation type="submission" date="2016-05" db="EMBL/GenBank/DDBJ databases">
        <title>Lineage-specific infection strategies underlie the spectrum of fungal disease in amphibians.</title>
        <authorList>
            <person name="Cuomo C.A."/>
            <person name="Farrer R.A."/>
            <person name="James T."/>
            <person name="Longcore J."/>
            <person name="Birren B."/>
        </authorList>
    </citation>
    <scope>NUCLEOTIDE SEQUENCE [LARGE SCALE GENOMIC DNA]</scope>
    <source>
        <strain evidence="13 14">JEL423</strain>
    </source>
</reference>
<reference evidence="13 14" key="1">
    <citation type="submission" date="2006-10" db="EMBL/GenBank/DDBJ databases">
        <title>The Genome Sequence of Batrachochytrium dendrobatidis JEL423.</title>
        <authorList>
            <consortium name="The Broad Institute Genome Sequencing Platform"/>
            <person name="Birren B."/>
            <person name="Lander E."/>
            <person name="Galagan J."/>
            <person name="Cuomo C."/>
            <person name="Devon K."/>
            <person name="Jaffe D."/>
            <person name="Butler J."/>
            <person name="Alvarez P."/>
            <person name="Gnerre S."/>
            <person name="Grabherr M."/>
            <person name="Kleber M."/>
            <person name="Mauceli E."/>
            <person name="Brockman W."/>
            <person name="Young S."/>
            <person name="LaButti K."/>
            <person name="Sykes S."/>
            <person name="DeCaprio D."/>
            <person name="Crawford M."/>
            <person name="Koehrsen M."/>
            <person name="Engels R."/>
            <person name="Montgomery P."/>
            <person name="Pearson M."/>
            <person name="Howarth C."/>
            <person name="Larson L."/>
            <person name="White J."/>
            <person name="O'Leary S."/>
            <person name="Kodira C."/>
            <person name="Zeng Q."/>
            <person name="Yandava C."/>
            <person name="Alvarado L."/>
            <person name="Longcore J."/>
            <person name="James T."/>
        </authorList>
    </citation>
    <scope>NUCLEOTIDE SEQUENCE [LARGE SCALE GENOMIC DNA]</scope>
    <source>
        <strain evidence="13 14">JEL423</strain>
    </source>
</reference>
<evidence type="ECO:0000256" key="9">
    <source>
        <dbReference type="ARBA" id="ARBA00060997"/>
    </source>
</evidence>
<dbReference type="InterPro" id="IPR012134">
    <property type="entry name" value="Glu-5-SA_DH"/>
</dbReference>
<evidence type="ECO:0000313" key="13">
    <source>
        <dbReference type="EMBL" id="OAJ38368.1"/>
    </source>
</evidence>
<dbReference type="PIRSF" id="PIRSF000151">
    <property type="entry name" value="GPR"/>
    <property type="match status" value="1"/>
</dbReference>
<dbReference type="SUPFAM" id="SSF53720">
    <property type="entry name" value="ALDH-like"/>
    <property type="match status" value="1"/>
</dbReference>
<dbReference type="EMBL" id="DS022301">
    <property type="protein sequence ID" value="OAJ38368.1"/>
    <property type="molecule type" value="Genomic_DNA"/>
</dbReference>
<evidence type="ECO:0000256" key="8">
    <source>
        <dbReference type="ARBA" id="ARBA00059423"/>
    </source>
</evidence>
<dbReference type="InterPro" id="IPR016163">
    <property type="entry name" value="Ald_DH_C"/>
</dbReference>
<dbReference type="InterPro" id="IPR015590">
    <property type="entry name" value="Aldehyde_DH_dom"/>
</dbReference>
<evidence type="ECO:0000256" key="6">
    <source>
        <dbReference type="ARBA" id="ARBA00023002"/>
    </source>
</evidence>
<comment type="pathway">
    <text evidence="1">Amino-acid biosynthesis; L-proline biosynthesis; L-glutamate 5-semialdehyde from L-glutamate: step 2/2.</text>
</comment>
<dbReference type="EC" id="1.2.1.41" evidence="2"/>
<evidence type="ECO:0000256" key="1">
    <source>
        <dbReference type="ARBA" id="ARBA00004985"/>
    </source>
</evidence>
<evidence type="ECO:0000256" key="7">
    <source>
        <dbReference type="ARBA" id="ARBA00049024"/>
    </source>
</evidence>
<dbReference type="InterPro" id="IPR000965">
    <property type="entry name" value="GPR_dom"/>
</dbReference>
<dbReference type="STRING" id="403673.A0A177WE30"/>
<dbReference type="Gene3D" id="3.40.309.10">
    <property type="entry name" value="Aldehyde Dehydrogenase, Chain A, domain 2"/>
    <property type="match status" value="1"/>
</dbReference>
<dbReference type="eggNOG" id="KOG4165">
    <property type="taxonomic scope" value="Eukaryota"/>
</dbReference>
<accession>A0A177WE30</accession>
<keyword evidence="5" id="KW-0521">NADP</keyword>
<dbReference type="OrthoDB" id="1934954at2759"/>
<keyword evidence="3" id="KW-0028">Amino-acid biosynthesis</keyword>
<dbReference type="GO" id="GO:0004350">
    <property type="term" value="F:glutamate-5-semialdehyde dehydrogenase activity"/>
    <property type="evidence" value="ECO:0007669"/>
    <property type="project" value="UniProtKB-EC"/>
</dbReference>
<dbReference type="Gene3D" id="3.40.605.10">
    <property type="entry name" value="Aldehyde Dehydrogenase, Chain A, domain 1"/>
    <property type="match status" value="1"/>
</dbReference>
<name>A0A177WE30_BATDL</name>
<evidence type="ECO:0000256" key="11">
    <source>
        <dbReference type="ARBA" id="ARBA00077451"/>
    </source>
</evidence>
<dbReference type="Proteomes" id="UP000077115">
    <property type="component" value="Unassembled WGS sequence"/>
</dbReference>
<dbReference type="VEuPathDB" id="FungiDB:BDEG_22311"/>
<dbReference type="UniPathway" id="UPA00098">
    <property type="reaction ID" value="UER00360"/>
</dbReference>
<feature type="domain" description="Aldehyde dehydrogenase" evidence="12">
    <location>
        <begin position="109"/>
        <end position="278"/>
    </location>
</feature>
<comment type="function">
    <text evidence="8">Catalyzes the NADPH dependent reduction of L-gamma-glutamyl 5-phosphate into L-glutamate 5-semialdehyde and phosphate. The product spontaneously undergoes cyclization to form 1-pyrroline-5-carboxylate.</text>
</comment>
<dbReference type="PANTHER" id="PTHR11063">
    <property type="entry name" value="GLUTAMATE SEMIALDEHYDE DEHYDROGENASE"/>
    <property type="match status" value="1"/>
</dbReference>